<dbReference type="Proteomes" id="UP000308768">
    <property type="component" value="Unassembled WGS sequence"/>
</dbReference>
<dbReference type="InterPro" id="IPR015943">
    <property type="entry name" value="WD40/YVTN_repeat-like_dom_sf"/>
</dbReference>
<evidence type="ECO:0000256" key="2">
    <source>
        <dbReference type="ARBA" id="ARBA00022737"/>
    </source>
</evidence>
<keyword evidence="1" id="KW-0853">WD repeat</keyword>
<feature type="compositionally biased region" description="Acidic residues" evidence="3">
    <location>
        <begin position="463"/>
        <end position="486"/>
    </location>
</feature>
<organism evidence="4 5">
    <name type="scientific">Cryomyces minteri</name>
    <dbReference type="NCBI Taxonomy" id="331657"/>
    <lineage>
        <taxon>Eukaryota</taxon>
        <taxon>Fungi</taxon>
        <taxon>Dikarya</taxon>
        <taxon>Ascomycota</taxon>
        <taxon>Pezizomycotina</taxon>
        <taxon>Dothideomycetes</taxon>
        <taxon>Dothideomycetes incertae sedis</taxon>
        <taxon>Cryomyces</taxon>
    </lineage>
</organism>
<dbReference type="STRING" id="331657.A0A4U0XKQ8"/>
<dbReference type="InterPro" id="IPR036322">
    <property type="entry name" value="WD40_repeat_dom_sf"/>
</dbReference>
<feature type="region of interest" description="Disordered" evidence="3">
    <location>
        <begin position="460"/>
        <end position="522"/>
    </location>
</feature>
<evidence type="ECO:0000256" key="1">
    <source>
        <dbReference type="ARBA" id="ARBA00022574"/>
    </source>
</evidence>
<dbReference type="PANTHER" id="PTHR22889">
    <property type="entry name" value="WD REPEAT-CONTAINING PROTEIN 89"/>
    <property type="match status" value="1"/>
</dbReference>
<feature type="compositionally biased region" description="Basic and acidic residues" evidence="3">
    <location>
        <begin position="510"/>
        <end position="522"/>
    </location>
</feature>
<dbReference type="OrthoDB" id="25131at2759"/>
<dbReference type="InterPro" id="IPR039328">
    <property type="entry name" value="WDR89"/>
</dbReference>
<sequence>MLQPDTWRHCSDYYDAKMPTQTASTTLALPAGSYIHTLLPTPAGIAALSSDDSVRLFSADTLAVRHVLPNVNKSVTSLKPVSAGGEVLATAGRDGVVRCWDSREAGRTGGNAGARGVGDVVGGGGKSGKAVLELRAQGREARKGFSALAGNGEGLVAAGTENENDGRGDEAVLVCAHEHLDRTALFAGERPYRGYQEKQRLKILEVVAPDILAVHMDMRMPEVTRIFIFAHAFGGCLPFIQPFSESLSHSFRHAFSGPFKKDSQSCTEASSPAQDLSFHPRQPQTLLSASTDGIASLFNTTIADEDDALLQQLPHNSAIHLAGFITPSVAYAISSDEQCSFYGLDIASASHSTPAAPGAEDEEEALPVTALGDVRPRLGCAYVVDVLPALQGQHESSWIAVGDTETSRLELIAVTDSPTWDFDTTRTLRFEGAHGEEIVRGVVRVGQTFFTCGEDGHVRAWDDDAPVAEPEEMDVDVDGDGDDNDRDDASAKARRHQQRSKAQRASARKGRVDDGRGRYAPY</sequence>
<dbReference type="SMART" id="SM00320">
    <property type="entry name" value="WD40"/>
    <property type="match status" value="3"/>
</dbReference>
<evidence type="ECO:0000313" key="5">
    <source>
        <dbReference type="Proteomes" id="UP000308768"/>
    </source>
</evidence>
<dbReference type="AlphaFoldDB" id="A0A4U0XKQ8"/>
<dbReference type="SUPFAM" id="SSF50978">
    <property type="entry name" value="WD40 repeat-like"/>
    <property type="match status" value="1"/>
</dbReference>
<accession>A0A4U0XKQ8</accession>
<reference evidence="4 5" key="1">
    <citation type="submission" date="2017-03" db="EMBL/GenBank/DDBJ databases">
        <title>Genomes of endolithic fungi from Antarctica.</title>
        <authorList>
            <person name="Coleine C."/>
            <person name="Masonjones S."/>
            <person name="Stajich J.E."/>
        </authorList>
    </citation>
    <scope>NUCLEOTIDE SEQUENCE [LARGE SCALE GENOMIC DNA]</scope>
    <source>
        <strain evidence="4 5">CCFEE 5187</strain>
    </source>
</reference>
<dbReference type="Pfam" id="PF00400">
    <property type="entry name" value="WD40"/>
    <property type="match status" value="1"/>
</dbReference>
<dbReference type="PANTHER" id="PTHR22889:SF0">
    <property type="entry name" value="WD REPEAT-CONTAINING PROTEIN 89"/>
    <property type="match status" value="1"/>
</dbReference>
<dbReference type="InterPro" id="IPR001680">
    <property type="entry name" value="WD40_rpt"/>
</dbReference>
<keyword evidence="5" id="KW-1185">Reference proteome</keyword>
<dbReference type="Gene3D" id="2.130.10.10">
    <property type="entry name" value="YVTN repeat-like/Quinoprotein amine dehydrogenase"/>
    <property type="match status" value="2"/>
</dbReference>
<keyword evidence="2" id="KW-0677">Repeat</keyword>
<name>A0A4U0XKQ8_9PEZI</name>
<evidence type="ECO:0008006" key="6">
    <source>
        <dbReference type="Google" id="ProtNLM"/>
    </source>
</evidence>
<evidence type="ECO:0000313" key="4">
    <source>
        <dbReference type="EMBL" id="TKA77041.1"/>
    </source>
</evidence>
<gene>
    <name evidence="4" type="ORF">B0A49_02222</name>
</gene>
<comment type="caution">
    <text evidence="4">The sequence shown here is derived from an EMBL/GenBank/DDBJ whole genome shotgun (WGS) entry which is preliminary data.</text>
</comment>
<evidence type="ECO:0000256" key="3">
    <source>
        <dbReference type="SAM" id="MobiDB-lite"/>
    </source>
</evidence>
<dbReference type="EMBL" id="NAJN01000207">
    <property type="protein sequence ID" value="TKA77041.1"/>
    <property type="molecule type" value="Genomic_DNA"/>
</dbReference>
<protein>
    <recommendedName>
        <fullName evidence="6">WD40 repeat-like protein</fullName>
    </recommendedName>
</protein>
<feature type="compositionally biased region" description="Basic residues" evidence="3">
    <location>
        <begin position="492"/>
        <end position="509"/>
    </location>
</feature>
<proteinExistence type="predicted"/>